<sequence length="135" mass="14844">MTAPFLAPFMKANPRNLASLEAAWARMTELGYSPRETPVDEPDGCTRTRCAGAHHGYPGSEHRWALVDELCGVEFESYYSHMRDRKGAKPAPPRRHKGCPYSGAANAAKRAARYAEIGRPVPEWDTEAQAATQAA</sequence>
<dbReference type="Proteomes" id="UP000198280">
    <property type="component" value="Unassembled WGS sequence"/>
</dbReference>
<dbReference type="AlphaFoldDB" id="A0A239EZB3"/>
<gene>
    <name evidence="1" type="ORF">SAMN05216252_106231</name>
</gene>
<organism evidence="1 2">
    <name type="scientific">Actinacidiphila glaucinigra</name>
    <dbReference type="NCBI Taxonomy" id="235986"/>
    <lineage>
        <taxon>Bacteria</taxon>
        <taxon>Bacillati</taxon>
        <taxon>Actinomycetota</taxon>
        <taxon>Actinomycetes</taxon>
        <taxon>Kitasatosporales</taxon>
        <taxon>Streptomycetaceae</taxon>
        <taxon>Actinacidiphila</taxon>
    </lineage>
</organism>
<dbReference type="RefSeq" id="WP_089224205.1">
    <property type="nucleotide sequence ID" value="NZ_FZOF01000006.1"/>
</dbReference>
<accession>A0A239EZB3</accession>
<dbReference type="OrthoDB" id="4251809at2"/>
<evidence type="ECO:0000313" key="2">
    <source>
        <dbReference type="Proteomes" id="UP000198280"/>
    </source>
</evidence>
<proteinExistence type="predicted"/>
<name>A0A239EZB3_9ACTN</name>
<protein>
    <submittedName>
        <fullName evidence="1">Uncharacterized protein</fullName>
    </submittedName>
</protein>
<keyword evidence="2" id="KW-1185">Reference proteome</keyword>
<dbReference type="EMBL" id="FZOF01000006">
    <property type="protein sequence ID" value="SNS49969.1"/>
    <property type="molecule type" value="Genomic_DNA"/>
</dbReference>
<reference evidence="1 2" key="1">
    <citation type="submission" date="2017-06" db="EMBL/GenBank/DDBJ databases">
        <authorList>
            <person name="Kim H.J."/>
            <person name="Triplett B.A."/>
        </authorList>
    </citation>
    <scope>NUCLEOTIDE SEQUENCE [LARGE SCALE GENOMIC DNA]</scope>
    <source>
        <strain evidence="1 2">CGMCC 4.1858</strain>
    </source>
</reference>
<evidence type="ECO:0000313" key="1">
    <source>
        <dbReference type="EMBL" id="SNS49969.1"/>
    </source>
</evidence>